<dbReference type="GO" id="GO:0140359">
    <property type="term" value="F:ABC-type transporter activity"/>
    <property type="evidence" value="ECO:0007669"/>
    <property type="project" value="InterPro"/>
</dbReference>
<feature type="transmembrane region" description="Helical" evidence="5">
    <location>
        <begin position="425"/>
        <end position="446"/>
    </location>
</feature>
<organism evidence="7 8">
    <name type="scientific">Henosepilachna vigintioctopunctata</name>
    <dbReference type="NCBI Taxonomy" id="420089"/>
    <lineage>
        <taxon>Eukaryota</taxon>
        <taxon>Metazoa</taxon>
        <taxon>Ecdysozoa</taxon>
        <taxon>Arthropoda</taxon>
        <taxon>Hexapoda</taxon>
        <taxon>Insecta</taxon>
        <taxon>Pterygota</taxon>
        <taxon>Neoptera</taxon>
        <taxon>Endopterygota</taxon>
        <taxon>Coleoptera</taxon>
        <taxon>Polyphaga</taxon>
        <taxon>Cucujiformia</taxon>
        <taxon>Coccinelloidea</taxon>
        <taxon>Coccinellidae</taxon>
        <taxon>Epilachninae</taxon>
        <taxon>Epilachnini</taxon>
        <taxon>Henosepilachna</taxon>
    </lineage>
</organism>
<evidence type="ECO:0000256" key="5">
    <source>
        <dbReference type="SAM" id="Phobius"/>
    </source>
</evidence>
<feature type="transmembrane region" description="Helical" evidence="5">
    <location>
        <begin position="1126"/>
        <end position="1144"/>
    </location>
</feature>
<keyword evidence="3 5" id="KW-1133">Transmembrane helix</keyword>
<dbReference type="PANTHER" id="PTHR19229:SF250">
    <property type="entry name" value="ABC TRANSPORTER DOMAIN-CONTAINING PROTEIN-RELATED"/>
    <property type="match status" value="1"/>
</dbReference>
<feature type="transmembrane region" description="Helical" evidence="5">
    <location>
        <begin position="1156"/>
        <end position="1173"/>
    </location>
</feature>
<dbReference type="InterPro" id="IPR026082">
    <property type="entry name" value="ABCA"/>
</dbReference>
<dbReference type="Pfam" id="PF12698">
    <property type="entry name" value="ABC2_membrane_3"/>
    <property type="match status" value="2"/>
</dbReference>
<evidence type="ECO:0000259" key="6">
    <source>
        <dbReference type="PROSITE" id="PS50893"/>
    </source>
</evidence>
<sequence>MTSRENYVYSAVQAENEVTIIGKSCMCEHWSKFRLLIWKNWILQYRKPIQTVIEILAPVLFSILLVIIRNLVEPTDNDTLIFDPFCPTDSIKNDAVSLICDLDDNSKRLPMNIGNFSDYAVIYAPSNEKTDKIMDLYGLINTVSFNTSEELVHFYRTNQSILAALEFGDFVDGEDITVKIRLPSELRARSKVLGGPSDWKTNLLYPLYQMRGPRNPNATRGGDPSYANELFLAIQEFITMKVIALQTNRMDFAFNFPFVHVRRFPHYKWTEDPLLQALQGFAGVVVMVSFCYTCTNLVKMVTNEKEKQLKESMKMMGLPNWLHWLAWFVKSFSFLVISIILITILLKVKWYTTSDFAVLTYSDPSIILVFFLLYICSIITFCFAISVFFSKANTASTVSSVIWFIAYVPYFMLRKEYDTMTLREKLVASLGMNSAMAYGLQIMLMFEGSGEGSQWHNLFQAGSPDDTLNLGLVFIMLIFDTFIYLLIALYVEAVIPGEFGVPKPWYFMFTRQFWCDVRSDYKGMFPPTNGTAIINGFDIRTEMSGVRSSLGLCPQHNILFDELTVSEHLYFYSKLKGKRNQDIQSETRKYLNLLELAPKANCKSSTLSGGMKRKLCVGIALCGNSKVVMLDEPSAGMDPSARRALWELIQSEKQGRTILLTTHFMDEADLLGDRIAIMAGGRLKCCGSSFFLKKKYGAGYNLIMEKSERCSTESVKNLLRKYIPYIEIHSNVGSELSFLLPEENISEFENMFKDLEKNHVSLGINSFGVSLTTLEEVFMKVGADHEGNSRSSFIKQNGVSNENHTRVTVGTQSFLTGAALIKNQYMAMMMKKMLSIWRTWRLHLIVVVIPVFMIVITMLISKVKKQPELPPLRLELETYQKQKPIVLIESTVPNNTFQTIYEKLSAIGTYKSVKNLTDEMLNLTRVNPPGVRQHYLTGASFEMNRRPILTAWFNNDAFHTAPISLSMVLNSIYQKETNTSSKINFINHPLPFQLNTQFNRLAVGDSIGFNIAFNMCFSMTFVSAFFILFYIRERVTKSKHLQFVSGAKVFIYWSTSYVCDMFIFTIIQLITLTSLAVFREDGFKEFSDLSRIFLLMFLFSYSVLPLMYFMSYFFEIPSTGYTRMSLLGVLVGNMAFLIIQLLRLPMLDLMSLARTLHWIFLLVPHYAMATGVLNNYNVYSYNKYCSLFIKSCETRNTTEVCREEVCTIFHDYCCKDYFQWSEPGISANIVYMLLFGTTLFCLIIMNECKMLNVLLEKLDRRRQKYPSSVPYEDDDVANEKLKIRTCGDVQLRQNYTLALKDVTKYYGNLLAVNGLCLGIKEYECFGLLGINGAGKTTTFMMLTGDVKMTYGKAWVKGLSINNQLQEVQKFIGYCPQFDALLDDLTARELLTMFCLLRGIRRAECKYIAEKLANDFDFVQHLDKQVKQLSGGNKRKLSTAIALIGDPPVLYLDEPTTGMDPATKRYLWNALCAVRDSGKCIVLTSHSMEECEALCTKIAIMVNGNFKCLGSTQHLKSKFAEGYTHDQSQKGRE</sequence>
<accession>A0AAW1ULK8</accession>
<comment type="caution">
    <text evidence="7">The sequence shown here is derived from an EMBL/GenBank/DDBJ whole genome shotgun (WGS) entry which is preliminary data.</text>
</comment>
<feature type="domain" description="ABC transporter" evidence="6">
    <location>
        <begin position="1297"/>
        <end position="1527"/>
    </location>
</feature>
<dbReference type="FunFam" id="3.40.50.300:FF:000327">
    <property type="entry name" value="ATP-binding cassette sub-family A member 3"/>
    <property type="match status" value="1"/>
</dbReference>
<dbReference type="FunFam" id="3.40.50.300:FF:002275">
    <property type="entry name" value="ATP-binding cassette, subfamily A (ABC1), member 16"/>
    <property type="match status" value="1"/>
</dbReference>
<evidence type="ECO:0000256" key="2">
    <source>
        <dbReference type="ARBA" id="ARBA00022692"/>
    </source>
</evidence>
<proteinExistence type="predicted"/>
<feature type="transmembrane region" description="Helical" evidence="5">
    <location>
        <begin position="840"/>
        <end position="860"/>
    </location>
</feature>
<feature type="transmembrane region" description="Helical" evidence="5">
    <location>
        <begin position="321"/>
        <end position="346"/>
    </location>
</feature>
<keyword evidence="8" id="KW-1185">Reference proteome</keyword>
<dbReference type="CDD" id="cd03263">
    <property type="entry name" value="ABC_subfamily_A"/>
    <property type="match status" value="2"/>
</dbReference>
<dbReference type="GO" id="GO:0016020">
    <property type="term" value="C:membrane"/>
    <property type="evidence" value="ECO:0007669"/>
    <property type="project" value="UniProtKB-SubCell"/>
</dbReference>
<dbReference type="SUPFAM" id="SSF52540">
    <property type="entry name" value="P-loop containing nucleoside triphosphate hydrolases"/>
    <property type="match status" value="2"/>
</dbReference>
<keyword evidence="4 5" id="KW-0472">Membrane</keyword>
<feature type="transmembrane region" description="Helical" evidence="5">
    <location>
        <begin position="1007"/>
        <end position="1031"/>
    </location>
</feature>
<feature type="transmembrane region" description="Helical" evidence="5">
    <location>
        <begin position="1092"/>
        <end position="1114"/>
    </location>
</feature>
<name>A0AAW1ULK8_9CUCU</name>
<evidence type="ECO:0000256" key="3">
    <source>
        <dbReference type="ARBA" id="ARBA00022989"/>
    </source>
</evidence>
<keyword evidence="2 5" id="KW-0812">Transmembrane</keyword>
<dbReference type="Gene3D" id="3.40.50.300">
    <property type="entry name" value="P-loop containing nucleotide triphosphate hydrolases"/>
    <property type="match status" value="2"/>
</dbReference>
<feature type="domain" description="ABC transporter" evidence="6">
    <location>
        <begin position="453"/>
        <end position="705"/>
    </location>
</feature>
<reference evidence="7 8" key="1">
    <citation type="submission" date="2023-03" db="EMBL/GenBank/DDBJ databases">
        <title>Genome insight into feeding habits of ladybird beetles.</title>
        <authorList>
            <person name="Li H.-S."/>
            <person name="Huang Y.-H."/>
            <person name="Pang H."/>
        </authorList>
    </citation>
    <scope>NUCLEOTIDE SEQUENCE [LARGE SCALE GENOMIC DNA]</scope>
    <source>
        <strain evidence="7">SYSU_2023b</strain>
        <tissue evidence="7">Whole body</tissue>
    </source>
</reference>
<dbReference type="InterPro" id="IPR013525">
    <property type="entry name" value="ABC2_TM"/>
</dbReference>
<evidence type="ECO:0000256" key="4">
    <source>
        <dbReference type="ARBA" id="ARBA00023136"/>
    </source>
</evidence>
<dbReference type="PANTHER" id="PTHR19229">
    <property type="entry name" value="ATP-BINDING CASSETTE TRANSPORTER SUBFAMILY A ABCA"/>
    <property type="match status" value="1"/>
</dbReference>
<feature type="transmembrane region" description="Helical" evidence="5">
    <location>
        <begin position="1051"/>
        <end position="1072"/>
    </location>
</feature>
<dbReference type="InterPro" id="IPR017871">
    <property type="entry name" value="ABC_transporter-like_CS"/>
</dbReference>
<dbReference type="InterPro" id="IPR027417">
    <property type="entry name" value="P-loop_NTPase"/>
</dbReference>
<comment type="subcellular location">
    <subcellularLocation>
        <location evidence="1">Membrane</location>
        <topology evidence="1">Multi-pass membrane protein</topology>
    </subcellularLocation>
</comment>
<dbReference type="GO" id="GO:0005319">
    <property type="term" value="F:lipid transporter activity"/>
    <property type="evidence" value="ECO:0007669"/>
    <property type="project" value="TreeGrafter"/>
</dbReference>
<dbReference type="Pfam" id="PF00005">
    <property type="entry name" value="ABC_tran"/>
    <property type="match status" value="2"/>
</dbReference>
<feature type="transmembrane region" description="Helical" evidence="5">
    <location>
        <begin position="467"/>
        <end position="491"/>
    </location>
</feature>
<dbReference type="InterPro" id="IPR003439">
    <property type="entry name" value="ABC_transporter-like_ATP-bd"/>
</dbReference>
<evidence type="ECO:0000313" key="7">
    <source>
        <dbReference type="EMBL" id="KAK9882103.1"/>
    </source>
</evidence>
<dbReference type="EMBL" id="JARQZJ010000072">
    <property type="protein sequence ID" value="KAK9882103.1"/>
    <property type="molecule type" value="Genomic_DNA"/>
</dbReference>
<feature type="transmembrane region" description="Helical" evidence="5">
    <location>
        <begin position="1225"/>
        <end position="1245"/>
    </location>
</feature>
<dbReference type="GO" id="GO:0005524">
    <property type="term" value="F:ATP binding"/>
    <property type="evidence" value="ECO:0007669"/>
    <property type="project" value="InterPro"/>
</dbReference>
<feature type="transmembrane region" description="Helical" evidence="5">
    <location>
        <begin position="395"/>
        <end position="413"/>
    </location>
</feature>
<evidence type="ECO:0000313" key="8">
    <source>
        <dbReference type="Proteomes" id="UP001431783"/>
    </source>
</evidence>
<dbReference type="GO" id="GO:0016887">
    <property type="term" value="F:ATP hydrolysis activity"/>
    <property type="evidence" value="ECO:0007669"/>
    <property type="project" value="InterPro"/>
</dbReference>
<evidence type="ECO:0000256" key="1">
    <source>
        <dbReference type="ARBA" id="ARBA00004141"/>
    </source>
</evidence>
<feature type="transmembrane region" description="Helical" evidence="5">
    <location>
        <begin position="366"/>
        <end position="388"/>
    </location>
</feature>
<gene>
    <name evidence="7" type="ORF">WA026_018947</name>
</gene>
<dbReference type="Proteomes" id="UP001431783">
    <property type="component" value="Unassembled WGS sequence"/>
</dbReference>
<dbReference type="PROSITE" id="PS50893">
    <property type="entry name" value="ABC_TRANSPORTER_2"/>
    <property type="match status" value="2"/>
</dbReference>
<dbReference type="PROSITE" id="PS00211">
    <property type="entry name" value="ABC_TRANSPORTER_1"/>
    <property type="match status" value="1"/>
</dbReference>
<protein>
    <recommendedName>
        <fullName evidence="6">ABC transporter domain-containing protein</fullName>
    </recommendedName>
</protein>